<dbReference type="AlphaFoldDB" id="A0A8T1TW41"/>
<name>A0A8T1TW41_9STRA</name>
<reference evidence="1" key="1">
    <citation type="submission" date="2021-01" db="EMBL/GenBank/DDBJ databases">
        <title>Phytophthora aleatoria, a newly-described species from Pinus radiata is distinct from Phytophthora cactorum isolates based on comparative genomics.</title>
        <authorList>
            <person name="Mcdougal R."/>
            <person name="Panda P."/>
            <person name="Williams N."/>
            <person name="Studholme D.J."/>
        </authorList>
    </citation>
    <scope>NUCLEOTIDE SEQUENCE</scope>
    <source>
        <strain evidence="1">NZFS 3830</strain>
    </source>
</reference>
<sequence>MHDGWRQNVLLGLSPPLDEKKYTAQAHRNLKSSILGICKKMLSNITVLIGDNCPTNKATAYVLGVPLLGCACHKLNLALK</sequence>
<accession>A0A8T1TW41</accession>
<evidence type="ECO:0000313" key="1">
    <source>
        <dbReference type="EMBL" id="KAG6950080.1"/>
    </source>
</evidence>
<dbReference type="OrthoDB" id="98856at2759"/>
<organism evidence="1 2">
    <name type="scientific">Phytophthora cactorum</name>
    <dbReference type="NCBI Taxonomy" id="29920"/>
    <lineage>
        <taxon>Eukaryota</taxon>
        <taxon>Sar</taxon>
        <taxon>Stramenopiles</taxon>
        <taxon>Oomycota</taxon>
        <taxon>Peronosporomycetes</taxon>
        <taxon>Peronosporales</taxon>
        <taxon>Peronosporaceae</taxon>
        <taxon>Phytophthora</taxon>
    </lineage>
</organism>
<gene>
    <name evidence="1" type="ORF">JG687_00014458</name>
</gene>
<dbReference type="Proteomes" id="UP000688947">
    <property type="component" value="Unassembled WGS sequence"/>
</dbReference>
<protein>
    <submittedName>
        <fullName evidence="1">Uncharacterized protein</fullName>
    </submittedName>
</protein>
<dbReference type="EMBL" id="JAENGZ010001170">
    <property type="protein sequence ID" value="KAG6950080.1"/>
    <property type="molecule type" value="Genomic_DNA"/>
</dbReference>
<dbReference type="PANTHER" id="PTHR40866">
    <property type="entry name" value="BED-TYPE DOMAIN-CONTAINING PROTEIN"/>
    <property type="match status" value="1"/>
</dbReference>
<dbReference type="VEuPathDB" id="FungiDB:PC110_g16067"/>
<proteinExistence type="predicted"/>
<evidence type="ECO:0000313" key="2">
    <source>
        <dbReference type="Proteomes" id="UP000688947"/>
    </source>
</evidence>
<comment type="caution">
    <text evidence="1">The sequence shown here is derived from an EMBL/GenBank/DDBJ whole genome shotgun (WGS) entry which is preliminary data.</text>
</comment>
<dbReference type="PANTHER" id="PTHR40866:SF1">
    <property type="entry name" value="BED-TYPE DOMAIN-CONTAINING PROTEIN"/>
    <property type="match status" value="1"/>
</dbReference>